<gene>
    <name evidence="1" type="ORF">HNP46_006373</name>
</gene>
<comment type="caution">
    <text evidence="1">The sequence shown here is derived from an EMBL/GenBank/DDBJ whole genome shotgun (WGS) entry which is preliminary data.</text>
</comment>
<evidence type="ECO:0000313" key="2">
    <source>
        <dbReference type="Proteomes" id="UP000566995"/>
    </source>
</evidence>
<proteinExistence type="predicted"/>
<dbReference type="RefSeq" id="WP_184596984.1">
    <property type="nucleotide sequence ID" value="NZ_JACHLI010000040.1"/>
</dbReference>
<name>A0A7W7KR59_PSENT</name>
<sequence>MSTPPKILTDDQARAKSLYRELVSKKRYDGSACRDLANGKALEAEQLSLIEELPAELVPGAMTEALLLGDLPLAKEIWARRKPFAVEITYDKAHVLQNGSSVEWMSSLPSFLMVGDDVDKLGVLFELIREVKADGLIGANGACSLMFQYSSMGAAESFCTEEPANSGAQIPELSAGQVTRSAMVWALAEKWYSGMRGGDELLCWVDSAMVPNFPEHLHPYRPVREVVYHDLQDAAVDPHTSKYKLFRCDLDAFDAEMAAQSQPAFFLSSALQTDEHPWTHRYLVSSIDLKIAPAYGSPKDVDHFIVGTFLPEQYRRGFSFPKGKVLCRTTAAFLREFAVEAPDDTALQVAREAIRNYAPLARIAQCNASSPGKPDYALEHSKHSGFAFPRVLCSDLIKACDTTPLGQAYLTEVPKHLQQMVIRELALGCKESKLMHRANAYFGVKTNQVKLMLTPKEALGIGVDDTGRPTYRLAVSTSLEIDKADHTMKDGSVFYQAVRKALRYADGAIFINDIDTSLDAPDVLLGCVGKESNHDVAVYREIARHRGLESFVQYLESPAQWEVATSVFPAGDFIPYADQVPDKLITSIASDILEL</sequence>
<dbReference type="Proteomes" id="UP000566995">
    <property type="component" value="Unassembled WGS sequence"/>
</dbReference>
<dbReference type="AlphaFoldDB" id="A0A7W7KR59"/>
<reference evidence="1 2" key="1">
    <citation type="submission" date="2020-08" db="EMBL/GenBank/DDBJ databases">
        <title>Functional genomics of gut bacteria from endangered species of beetles.</title>
        <authorList>
            <person name="Carlos-Shanley C."/>
        </authorList>
    </citation>
    <scope>NUCLEOTIDE SEQUENCE [LARGE SCALE GENOMIC DNA]</scope>
    <source>
        <strain evidence="1 2">S00179</strain>
    </source>
</reference>
<evidence type="ECO:0000313" key="1">
    <source>
        <dbReference type="EMBL" id="MBB4867460.1"/>
    </source>
</evidence>
<dbReference type="EMBL" id="JACHLI010000040">
    <property type="protein sequence ID" value="MBB4867460.1"/>
    <property type="molecule type" value="Genomic_DNA"/>
</dbReference>
<protein>
    <submittedName>
        <fullName evidence="1">Uncharacterized protein</fullName>
    </submittedName>
</protein>
<accession>A0A7W7KR59</accession>
<organism evidence="1 2">
    <name type="scientific">Pseudomonas nitroreducens</name>
    <dbReference type="NCBI Taxonomy" id="46680"/>
    <lineage>
        <taxon>Bacteria</taxon>
        <taxon>Pseudomonadati</taxon>
        <taxon>Pseudomonadota</taxon>
        <taxon>Gammaproteobacteria</taxon>
        <taxon>Pseudomonadales</taxon>
        <taxon>Pseudomonadaceae</taxon>
        <taxon>Pseudomonas</taxon>
    </lineage>
</organism>